<dbReference type="Proteomes" id="UP000000517">
    <property type="component" value="Chromosome"/>
</dbReference>
<dbReference type="PATRIC" id="fig|59374.8.peg.2893"/>
<sequence>MDIDFKVILDWCVIKPIGYFLAWSAYKTLIFSTGKLVFWKHSGDRILIEHAIEAIQKDKSAYRTALLKEIQKITPDPVETLSIETLQLICTELLKRWDHGNDFNPKEKDNIRLTINKQNPGIPLVSKTSFGSKYKDTVQALLEPELGTLPERTRDLFIAIILNDDITISACITDLKRLVSTGGCWMLTIDDLCETISEIWQGTRKRGRPSFSDNYINDNRKASRRLLTPILYELNKSTEKFRSEVNSKIHEVSSIPTTELDDKALGKICSIIGHQMAGSLNHGDAALAIGTLYYYVFKHDTEATNKTIKWIEELITPPKIKG</sequence>
<dbReference type="EMBL" id="CP001792">
    <property type="protein sequence ID" value="ACX76048.1"/>
    <property type="molecule type" value="Genomic_DNA"/>
</dbReference>
<dbReference type="HOGENOM" id="CLU_862627_0_0_0"/>
<reference evidence="3" key="2">
    <citation type="submission" date="2010-08" db="EMBL/GenBank/DDBJ databases">
        <title>Complete sequence of Fibrobacter succinogenes subsp. succinogenes S85.</title>
        <authorList>
            <person name="Durkin A.S."/>
            <person name="Nelson K.E."/>
            <person name="Morrison M."/>
            <person name="Forsberg C.W."/>
            <person name="Wilson D.B."/>
            <person name="Russell J.B."/>
            <person name="Cann I.K.O."/>
            <person name="Mackie R.I."/>
            <person name="White B.A."/>
        </authorList>
    </citation>
    <scope>NUCLEOTIDE SEQUENCE [LARGE SCALE GENOMIC DNA]</scope>
    <source>
        <strain evidence="3">ATCC 19169 / S85</strain>
    </source>
</reference>
<dbReference type="Proteomes" id="UP000001497">
    <property type="component" value="Chromosome"/>
</dbReference>
<dbReference type="KEGG" id="fsc:FSU_3027"/>
<evidence type="ECO:0000313" key="3">
    <source>
        <dbReference type="Proteomes" id="UP000000517"/>
    </source>
</evidence>
<reference evidence="2" key="3">
    <citation type="submission" date="2010-08" db="EMBL/GenBank/DDBJ databases">
        <authorList>
            <person name="Durkin A.S."/>
            <person name="Nelson K.E."/>
            <person name="Morrison M."/>
            <person name="Forsberg C.W."/>
            <person name="Wilson D.B."/>
            <person name="Russell J.B."/>
            <person name="Cann I.K.O."/>
            <person name="Mackie R.I."/>
            <person name="White B.A."/>
        </authorList>
    </citation>
    <scope>NUCLEOTIDE SEQUENCE</scope>
    <source>
        <strain evidence="2">S85</strain>
    </source>
</reference>
<name>C9RLN3_FIBSS</name>
<organism evidence="2 3">
    <name type="scientific">Fibrobacter succinogenes (strain ATCC 19169 / S85)</name>
    <dbReference type="NCBI Taxonomy" id="59374"/>
    <lineage>
        <taxon>Bacteria</taxon>
        <taxon>Pseudomonadati</taxon>
        <taxon>Fibrobacterota</taxon>
        <taxon>Fibrobacteria</taxon>
        <taxon>Fibrobacterales</taxon>
        <taxon>Fibrobacteraceae</taxon>
        <taxon>Fibrobacter</taxon>
    </lineage>
</organism>
<evidence type="ECO:0000313" key="4">
    <source>
        <dbReference type="Proteomes" id="UP000001497"/>
    </source>
</evidence>
<gene>
    <name evidence="1" type="ordered locus">Fisuc_2462</name>
    <name evidence="2" type="ordered locus">FSU_3027</name>
</gene>
<accession>C9RLN3</accession>
<reference evidence="1 4" key="1">
    <citation type="submission" date="2009-10" db="EMBL/GenBank/DDBJ databases">
        <title>Complete sequence of Fibrobacter succinogenes subsp. succinogenes S85.</title>
        <authorList>
            <consortium name="US DOE Joint Genome Institute"/>
            <person name="Lucas S."/>
            <person name="Copeland A."/>
            <person name="Lapidus A."/>
            <person name="Glavina del Rio T."/>
            <person name="Tice H."/>
            <person name="Bruce D."/>
            <person name="Goodwin L."/>
            <person name="Pitluck S."/>
            <person name="Chertkov O."/>
            <person name="Detter J.C."/>
            <person name="Han C."/>
            <person name="Tapia R."/>
            <person name="Larimer F."/>
            <person name="Land M."/>
            <person name="Hauser L."/>
            <person name="Kyrpides N."/>
            <person name="Mikhailova N."/>
            <person name="Weimer P.J."/>
            <person name="Stevenson D.M."/>
            <person name="Boyum J."/>
            <person name="Brumm P.I."/>
            <person name="Mead D."/>
        </authorList>
    </citation>
    <scope>NUCLEOTIDE SEQUENCE [LARGE SCALE GENOMIC DNA]</scope>
    <source>
        <strain evidence="4">ATCC 19169 / S85</strain>
        <strain evidence="1">S85</strain>
    </source>
</reference>
<evidence type="ECO:0000313" key="2">
    <source>
        <dbReference type="EMBL" id="ADL27166.1"/>
    </source>
</evidence>
<dbReference type="AlphaFoldDB" id="C9RLN3"/>
<proteinExistence type="predicted"/>
<dbReference type="RefSeq" id="WP_014547076.1">
    <property type="nucleotide sequence ID" value="NC_013410.1"/>
</dbReference>
<keyword evidence="4" id="KW-1185">Reference proteome</keyword>
<dbReference type="EMBL" id="CP002158">
    <property type="protein sequence ID" value="ADL27166.1"/>
    <property type="molecule type" value="Genomic_DNA"/>
</dbReference>
<protein>
    <submittedName>
        <fullName evidence="2">Uncharacterized protein</fullName>
    </submittedName>
</protein>
<evidence type="ECO:0000313" key="1">
    <source>
        <dbReference type="EMBL" id="ACX76048.1"/>
    </source>
</evidence>
<dbReference type="KEGG" id="fsu:Fisuc_2462"/>